<sequence>MTDQAHQLDDESHPVDLMNIKCLHTMKDEESDKREAAHTLQKLKEEYKSEKKERVEMTVGHLFVTER</sequence>
<organism evidence="2 3">
    <name type="scientific">Planoprotostelium fungivorum</name>
    <dbReference type="NCBI Taxonomy" id="1890364"/>
    <lineage>
        <taxon>Eukaryota</taxon>
        <taxon>Amoebozoa</taxon>
        <taxon>Evosea</taxon>
        <taxon>Variosea</taxon>
        <taxon>Cavosteliida</taxon>
        <taxon>Cavosteliaceae</taxon>
        <taxon>Planoprotostelium</taxon>
    </lineage>
</organism>
<dbReference type="Proteomes" id="UP000241769">
    <property type="component" value="Unassembled WGS sequence"/>
</dbReference>
<keyword evidence="1" id="KW-0175">Coiled coil</keyword>
<evidence type="ECO:0000313" key="3">
    <source>
        <dbReference type="Proteomes" id="UP000241769"/>
    </source>
</evidence>
<dbReference type="AlphaFoldDB" id="A0A2P6NEG1"/>
<comment type="caution">
    <text evidence="2">The sequence shown here is derived from an EMBL/GenBank/DDBJ whole genome shotgun (WGS) entry which is preliminary data.</text>
</comment>
<name>A0A2P6NEG1_9EUKA</name>
<keyword evidence="3" id="KW-1185">Reference proteome</keyword>
<dbReference type="EMBL" id="MDYQ01000105">
    <property type="protein sequence ID" value="PRP82346.1"/>
    <property type="molecule type" value="Genomic_DNA"/>
</dbReference>
<dbReference type="InParanoid" id="A0A2P6NEG1"/>
<feature type="coiled-coil region" evidence="1">
    <location>
        <begin position="26"/>
        <end position="53"/>
    </location>
</feature>
<protein>
    <submittedName>
        <fullName evidence="2">Uncharacterized protein</fullName>
    </submittedName>
</protein>
<reference evidence="2 3" key="1">
    <citation type="journal article" date="2018" name="Genome Biol. Evol.">
        <title>Multiple Roots of Fruiting Body Formation in Amoebozoa.</title>
        <authorList>
            <person name="Hillmann F."/>
            <person name="Forbes G."/>
            <person name="Novohradska S."/>
            <person name="Ferling I."/>
            <person name="Riege K."/>
            <person name="Groth M."/>
            <person name="Westermann M."/>
            <person name="Marz M."/>
            <person name="Spaller T."/>
            <person name="Winckler T."/>
            <person name="Schaap P."/>
            <person name="Glockner G."/>
        </authorList>
    </citation>
    <scope>NUCLEOTIDE SEQUENCE [LARGE SCALE GENOMIC DNA]</scope>
    <source>
        <strain evidence="2 3">Jena</strain>
    </source>
</reference>
<evidence type="ECO:0000313" key="2">
    <source>
        <dbReference type="EMBL" id="PRP82346.1"/>
    </source>
</evidence>
<proteinExistence type="predicted"/>
<accession>A0A2P6NEG1</accession>
<gene>
    <name evidence="2" type="ORF">PROFUN_10250</name>
</gene>
<evidence type="ECO:0000256" key="1">
    <source>
        <dbReference type="SAM" id="Coils"/>
    </source>
</evidence>